<evidence type="ECO:0000256" key="1">
    <source>
        <dbReference type="SAM" id="MobiDB-lite"/>
    </source>
</evidence>
<comment type="caution">
    <text evidence="2">The sequence shown here is derived from an EMBL/GenBank/DDBJ whole genome shotgun (WGS) entry which is preliminary data.</text>
</comment>
<evidence type="ECO:0000313" key="3">
    <source>
        <dbReference type="Proteomes" id="UP000825729"/>
    </source>
</evidence>
<accession>A0AAV7FB90</accession>
<protein>
    <submittedName>
        <fullName evidence="2">Uncharacterized protein</fullName>
    </submittedName>
</protein>
<gene>
    <name evidence="2" type="ORF">H6P81_002772</name>
</gene>
<proteinExistence type="predicted"/>
<organism evidence="2 3">
    <name type="scientific">Aristolochia fimbriata</name>
    <name type="common">White veined hardy Dutchman's pipe vine</name>
    <dbReference type="NCBI Taxonomy" id="158543"/>
    <lineage>
        <taxon>Eukaryota</taxon>
        <taxon>Viridiplantae</taxon>
        <taxon>Streptophyta</taxon>
        <taxon>Embryophyta</taxon>
        <taxon>Tracheophyta</taxon>
        <taxon>Spermatophyta</taxon>
        <taxon>Magnoliopsida</taxon>
        <taxon>Magnoliidae</taxon>
        <taxon>Piperales</taxon>
        <taxon>Aristolochiaceae</taxon>
        <taxon>Aristolochia</taxon>
    </lineage>
</organism>
<keyword evidence="3" id="KW-1185">Reference proteome</keyword>
<name>A0AAV7FB90_ARIFI</name>
<reference evidence="2 3" key="1">
    <citation type="submission" date="2021-07" db="EMBL/GenBank/DDBJ databases">
        <title>The Aristolochia fimbriata genome: insights into angiosperm evolution, floral development and chemical biosynthesis.</title>
        <authorList>
            <person name="Jiao Y."/>
        </authorList>
    </citation>
    <scope>NUCLEOTIDE SEQUENCE [LARGE SCALE GENOMIC DNA]</scope>
    <source>
        <strain evidence="2">IBCAS-2021</strain>
        <tissue evidence="2">Leaf</tissue>
    </source>
</reference>
<dbReference type="Proteomes" id="UP000825729">
    <property type="component" value="Unassembled WGS sequence"/>
</dbReference>
<dbReference type="EMBL" id="JAINDJ010000002">
    <property type="protein sequence ID" value="KAG9458264.1"/>
    <property type="molecule type" value="Genomic_DNA"/>
</dbReference>
<sequence length="95" mass="10270">MPPPAPGGSLDASTSTVVGPDSVRRQNTTPHSVGPPTWGPHVPAASCFWPFDHPYQRILLRVGPAPVRHPPLRVALHRNSGMDALLAERDIVRMP</sequence>
<feature type="region of interest" description="Disordered" evidence="1">
    <location>
        <begin position="1"/>
        <end position="39"/>
    </location>
</feature>
<evidence type="ECO:0000313" key="2">
    <source>
        <dbReference type="EMBL" id="KAG9458264.1"/>
    </source>
</evidence>
<dbReference type="AlphaFoldDB" id="A0AAV7FB90"/>